<dbReference type="AlphaFoldDB" id="A0A7L6BDA6"/>
<evidence type="ECO:0000256" key="1">
    <source>
        <dbReference type="SAM" id="SignalP"/>
    </source>
</evidence>
<feature type="signal peptide" evidence="1">
    <location>
        <begin position="1"/>
        <end position="28"/>
    </location>
</feature>
<gene>
    <name evidence="2" type="ORF">H1D33_14410</name>
</gene>
<organism evidence="2 3">
    <name type="scientific">Micromonospora robiginosa</name>
    <dbReference type="NCBI Taxonomy" id="2749844"/>
    <lineage>
        <taxon>Bacteria</taxon>
        <taxon>Bacillati</taxon>
        <taxon>Actinomycetota</taxon>
        <taxon>Actinomycetes</taxon>
        <taxon>Micromonosporales</taxon>
        <taxon>Micromonosporaceae</taxon>
        <taxon>Micromonospora</taxon>
    </lineage>
</organism>
<accession>A0A7L6BDA6</accession>
<name>A0A7L6BDA6_9ACTN</name>
<proteinExistence type="predicted"/>
<evidence type="ECO:0008006" key="4">
    <source>
        <dbReference type="Google" id="ProtNLM"/>
    </source>
</evidence>
<dbReference type="EMBL" id="CP059322">
    <property type="protein sequence ID" value="QLQ39907.1"/>
    <property type="molecule type" value="Genomic_DNA"/>
</dbReference>
<dbReference type="PROSITE" id="PS51318">
    <property type="entry name" value="TAT"/>
    <property type="match status" value="1"/>
</dbReference>
<evidence type="ECO:0000313" key="3">
    <source>
        <dbReference type="Proteomes" id="UP000510844"/>
    </source>
</evidence>
<dbReference type="Proteomes" id="UP000510844">
    <property type="component" value="Chromosome"/>
</dbReference>
<protein>
    <recommendedName>
        <fullName evidence="4">Secreted protein</fullName>
    </recommendedName>
</protein>
<evidence type="ECO:0000313" key="2">
    <source>
        <dbReference type="EMBL" id="QLQ39907.1"/>
    </source>
</evidence>
<keyword evidence="1" id="KW-0732">Signal</keyword>
<keyword evidence="3" id="KW-1185">Reference proteome</keyword>
<dbReference type="RefSeq" id="WP_181572279.1">
    <property type="nucleotide sequence ID" value="NZ_CP059322.2"/>
</dbReference>
<sequence length="411" mass="43506">MARARRILVALTALLTLTAGVPGTPASAAPPAPAAPSDAAEHWSADLAVGGGDDVNVAWRSGRLRLADPRPTPRTRPAAAAGPVAEGILLSAPRALDRPATRVRARLAARTRDGGTATAQVRGWRSGRWTEWRDAAEAVFDQPVTRVQTRVVLTTPDATAEAAVTGLTLSADRVATTAAPTAAARTYRVYATRIGLVGGVTANGHTVAARDHFAALPTRRGLSPRGTGDYTVKVCTTSGSRCEYAPVWDVGPWNTRDDWWNPPAVRENWKDLPQGTPEAQAAYQNGYHGGRDQFGRTVRNPAGLDLADGTFWDGLRLTDNAWVDVTLLWTGGGARAVVGSGPLNLRAGASTTYPSRGLAATSAQVPVQCYLTGQRIAGTYRTTTRWYRLVGGTYVSHAYLSSVHGGTVPRC</sequence>
<reference evidence="2 3" key="2">
    <citation type="journal article" date="2021" name="Mar. Drugs">
        <title>A New Micromonospora Strain with Antibiotic Activity Isolated from the Microbiome of a Mid-Atlantic Deep-Sea Sponge.</title>
        <authorList>
            <person name="Back C.R."/>
            <person name="Stennett H.L."/>
            <person name="Williams S.E."/>
            <person name="Wang L."/>
            <person name="Ojeda Gomez J."/>
            <person name="Abdulle O.M."/>
            <person name="Duffy T."/>
            <person name="Neal C."/>
            <person name="Mantell J."/>
            <person name="Jepson M.A."/>
            <person name="Hendry K.R."/>
            <person name="Powell D."/>
            <person name="Stach J.E.M."/>
            <person name="Essex-Lopresti A.E."/>
            <person name="Willis C.L."/>
            <person name="Curnow P."/>
            <person name="Race P.R."/>
        </authorList>
    </citation>
    <scope>NUCLEOTIDE SEQUENCE [LARGE SCALE GENOMIC DNA]</scope>
    <source>
        <strain evidence="2 3">28ISP2-46</strain>
    </source>
</reference>
<dbReference type="InterPro" id="IPR006311">
    <property type="entry name" value="TAT_signal"/>
</dbReference>
<dbReference type="KEGG" id="mfeu:H1D33_14410"/>
<feature type="chain" id="PRO_5029827969" description="Secreted protein" evidence="1">
    <location>
        <begin position="29"/>
        <end position="411"/>
    </location>
</feature>
<reference evidence="3" key="1">
    <citation type="submission" date="2020-07" db="EMBL/GenBank/DDBJ databases">
        <title>A new Micromonospora strain with potent antibiotic activity isolated from the microbiome of a mid-Atlantic deep-sea sponge.</title>
        <authorList>
            <person name="Back C.R."/>
            <person name="Stennett H.L."/>
            <person name="Williams S.E."/>
            <person name="Wang L."/>
            <person name="Ojeda Gomez J."/>
            <person name="Abdulle O.M."/>
            <person name="Duffy T."/>
            <person name="Hendry K.R."/>
            <person name="Powell D."/>
            <person name="Stach J.E."/>
            <person name="Essex-Lopresti A.E."/>
            <person name="Willis C.L."/>
            <person name="Curnow P."/>
            <person name="Race P.R."/>
        </authorList>
    </citation>
    <scope>NUCLEOTIDE SEQUENCE [LARGE SCALE GENOMIC DNA]</scope>
    <source>
        <strain evidence="3">28ISP2-46</strain>
    </source>
</reference>